<dbReference type="Pfam" id="PF00239">
    <property type="entry name" value="Resolvase"/>
    <property type="match status" value="1"/>
</dbReference>
<dbReference type="InterPro" id="IPR006119">
    <property type="entry name" value="Resolv_N"/>
</dbReference>
<reference evidence="2 3" key="1">
    <citation type="submission" date="2020-05" db="EMBL/GenBank/DDBJ databases">
        <title>Azospirillum oleiclasticum sp. nov, a nitrogen-fixing and heavy crude oil-emulsifying bacterium isolated from the crude oil of Yumen Oilfield.</title>
        <authorList>
            <person name="Wu D."/>
            <person name="Cai M."/>
            <person name="Zhang X."/>
        </authorList>
    </citation>
    <scope>NUCLEOTIDE SEQUENCE [LARGE SCALE GENOMIC DNA]</scope>
    <source>
        <strain evidence="2 3">ROY-1-1-2</strain>
    </source>
</reference>
<keyword evidence="3" id="KW-1185">Reference proteome</keyword>
<evidence type="ECO:0000313" key="2">
    <source>
        <dbReference type="EMBL" id="NYZ22127.1"/>
    </source>
</evidence>
<dbReference type="InterPro" id="IPR036162">
    <property type="entry name" value="Resolvase-like_N_sf"/>
</dbReference>
<dbReference type="PANTHER" id="PTHR30461:SF23">
    <property type="entry name" value="DNA RECOMBINASE-RELATED"/>
    <property type="match status" value="1"/>
</dbReference>
<dbReference type="Proteomes" id="UP000584642">
    <property type="component" value="Unassembled WGS sequence"/>
</dbReference>
<dbReference type="SMART" id="SM00857">
    <property type="entry name" value="Resolvase"/>
    <property type="match status" value="1"/>
</dbReference>
<dbReference type="InterPro" id="IPR050639">
    <property type="entry name" value="SSR_resolvase"/>
</dbReference>
<gene>
    <name evidence="2" type="ORF">HND93_20630</name>
</gene>
<protein>
    <submittedName>
        <fullName evidence="2">Recombinase family protein</fullName>
    </submittedName>
</protein>
<dbReference type="EMBL" id="JABFDB010000016">
    <property type="protein sequence ID" value="NYZ22127.1"/>
    <property type="molecule type" value="Genomic_DNA"/>
</dbReference>
<dbReference type="PANTHER" id="PTHR30461">
    <property type="entry name" value="DNA-INVERTASE FROM LAMBDOID PROPHAGE"/>
    <property type="match status" value="1"/>
</dbReference>
<comment type="caution">
    <text evidence="2">The sequence shown here is derived from an EMBL/GenBank/DDBJ whole genome shotgun (WGS) entry which is preliminary data.</text>
</comment>
<dbReference type="PROSITE" id="PS51736">
    <property type="entry name" value="RECOMBINASES_3"/>
    <property type="match status" value="1"/>
</dbReference>
<dbReference type="SUPFAM" id="SSF53041">
    <property type="entry name" value="Resolvase-like"/>
    <property type="match status" value="1"/>
</dbReference>
<dbReference type="Gene3D" id="3.40.50.1390">
    <property type="entry name" value="Resolvase, N-terminal catalytic domain"/>
    <property type="match status" value="1"/>
</dbReference>
<name>A0ABX2TCQ5_9PROT</name>
<feature type="domain" description="Resolvase/invertase-type recombinase catalytic" evidence="1">
    <location>
        <begin position="14"/>
        <end position="158"/>
    </location>
</feature>
<evidence type="ECO:0000259" key="1">
    <source>
        <dbReference type="PROSITE" id="PS51736"/>
    </source>
</evidence>
<evidence type="ECO:0000313" key="3">
    <source>
        <dbReference type="Proteomes" id="UP000584642"/>
    </source>
</evidence>
<proteinExistence type="predicted"/>
<accession>A0ABX2TCQ5</accession>
<dbReference type="RefSeq" id="WP_180283909.1">
    <property type="nucleotide sequence ID" value="NZ_JABFDB010000016.1"/>
</dbReference>
<organism evidence="2 3">
    <name type="scientific">Azospirillum oleiclasticum</name>
    <dbReference type="NCBI Taxonomy" id="2735135"/>
    <lineage>
        <taxon>Bacteria</taxon>
        <taxon>Pseudomonadati</taxon>
        <taxon>Pseudomonadota</taxon>
        <taxon>Alphaproteobacteria</taxon>
        <taxon>Rhodospirillales</taxon>
        <taxon>Azospirillaceae</taxon>
        <taxon>Azospirillum</taxon>
    </lineage>
</organism>
<dbReference type="CDD" id="cd00338">
    <property type="entry name" value="Ser_Recombinase"/>
    <property type="match status" value="1"/>
</dbReference>
<sequence length="203" mass="22202">MRRTIHVTPGRLLRAAVYARYSSDLQRDQSIEDQLEICHRFCAAKGWEVVEVYADRAQSGADGNRAGFLKLQEDTTRGRFEVVVAESVDRLSRQLSAVGGLVDHLDFHRVKLYAVNTGEVTALMAGTLGSIGQHYLEELRHRTRRGLLGKVLAGLSAGGLGTAIASPWRPGEHGRSTTGRRRWCAGLFASTPPGKVRGRSPPA</sequence>